<dbReference type="Pfam" id="PF07521">
    <property type="entry name" value="RMMBL"/>
    <property type="match status" value="1"/>
</dbReference>
<dbReference type="InterPro" id="IPR050698">
    <property type="entry name" value="MBL"/>
</dbReference>
<dbReference type="GO" id="GO:0016787">
    <property type="term" value="F:hydrolase activity"/>
    <property type="evidence" value="ECO:0007669"/>
    <property type="project" value="UniProtKB-KW"/>
</dbReference>
<feature type="domain" description="Metallo-beta-lactamase" evidence="2">
    <location>
        <begin position="13"/>
        <end position="248"/>
    </location>
</feature>
<evidence type="ECO:0000259" key="2">
    <source>
        <dbReference type="SMART" id="SM00849"/>
    </source>
</evidence>
<evidence type="ECO:0000259" key="3">
    <source>
        <dbReference type="SMART" id="SM01027"/>
    </source>
</evidence>
<dbReference type="InterPro" id="IPR001279">
    <property type="entry name" value="Metallo-B-lactamas"/>
</dbReference>
<dbReference type="SUPFAM" id="SSF56281">
    <property type="entry name" value="Metallo-hydrolase/oxidoreductase"/>
    <property type="match status" value="1"/>
</dbReference>
<proteinExistence type="predicted"/>
<dbReference type="InterPro" id="IPR022712">
    <property type="entry name" value="Beta_Casp"/>
</dbReference>
<sequence>MKIKFYGAAKTVTGSFFVIETKDIKFGVDCGLFQGSKEIKERNYQDFIINPKTLDFLILSHAHIDHSGLIPKLCKQGFTGPIYCSHATEDLVSVMLPDSGYIQEMEVQRKNRKLKRAGKLLLEPIYTADDARKCLAQFRSLSLDESIQVSDNIEMRLRDAGHILGSSIIELWIEEEEKKTKIVFTGDLGNNNQPIVKDPTIIENADYVVVESTYGNRLHKGNYSRVDNLIEVIDYTMQKGGNLIIPAFAVERTQDLLYDLNHLYKKGQLNPNIDICVDSPLAIAATQIFQKSIEYYDDSTRQLLESGNHPLKTPNLKFTKTTEESMQLNNIEKNAIIISASGMCEAGRIKHHLKHNLWRPESTILFVGFQAQGTLGRKIVDGEKLVRIHGENVAVKADIFSLEAYSAHADKAGILAWLKNFRVPPHAVFLVHGEENSQIALADLIKSEINTCVYIPDWLDEYELNTKDKIRPYDQNIDRAIEAEKLYLDIKLKLHNLYKSGWENSSYNELIETLKKIDSTIK</sequence>
<dbReference type="InterPro" id="IPR036866">
    <property type="entry name" value="RibonucZ/Hydroxyglut_hydro"/>
</dbReference>
<dbReference type="Pfam" id="PF10996">
    <property type="entry name" value="Beta-Casp"/>
    <property type="match status" value="1"/>
</dbReference>
<dbReference type="SMART" id="SM00849">
    <property type="entry name" value="Lactamase_B"/>
    <property type="match status" value="1"/>
</dbReference>
<dbReference type="GO" id="GO:0004521">
    <property type="term" value="F:RNA endonuclease activity"/>
    <property type="evidence" value="ECO:0007669"/>
    <property type="project" value="TreeGrafter"/>
</dbReference>
<name>A0A6I6DGP3_9FIRM</name>
<dbReference type="InterPro" id="IPR011108">
    <property type="entry name" value="RMMBL"/>
</dbReference>
<reference evidence="5" key="1">
    <citation type="journal article" date="2019" name="Microbiology">
        <title>Complete Genome Sequence of an Uncultured Bacterium of the Candidate Phylum Bipolaricaulota.</title>
        <authorList>
            <person name="Kadnikov V.V."/>
            <person name="Mardanov A.V."/>
            <person name="Beletsky A.V."/>
            <person name="Frank Y.A."/>
            <person name="Karnachuk O.V."/>
            <person name="Ravin N.V."/>
        </authorList>
    </citation>
    <scope>NUCLEOTIDE SEQUENCE [LARGE SCALE GENOMIC DNA]</scope>
</reference>
<protein>
    <submittedName>
        <fullName evidence="4">Metallo-beta-lactamase family protein, RNA-specific</fullName>
    </submittedName>
</protein>
<keyword evidence="5" id="KW-1185">Reference proteome</keyword>
<feature type="domain" description="Beta-Casp" evidence="3">
    <location>
        <begin position="253"/>
        <end position="379"/>
    </location>
</feature>
<dbReference type="Gene3D" id="3.40.50.10890">
    <property type="match status" value="1"/>
</dbReference>
<evidence type="ECO:0000313" key="5">
    <source>
        <dbReference type="Proteomes" id="UP000426444"/>
    </source>
</evidence>
<evidence type="ECO:0000313" key="4">
    <source>
        <dbReference type="EMBL" id="QGT99560.1"/>
    </source>
</evidence>
<dbReference type="KEGG" id="salq:SYNTR_0967"/>
<dbReference type="Gene3D" id="3.60.15.10">
    <property type="entry name" value="Ribonuclease Z/Hydroxyacylglutathione hydrolase-like"/>
    <property type="match status" value="1"/>
</dbReference>
<dbReference type="EMBL" id="CP046457">
    <property type="protein sequence ID" value="QGT99560.1"/>
    <property type="molecule type" value="Genomic_DNA"/>
</dbReference>
<dbReference type="CDD" id="cd16295">
    <property type="entry name" value="TTHA0252-CPSF-like_MBL-fold"/>
    <property type="match status" value="1"/>
</dbReference>
<evidence type="ECO:0000256" key="1">
    <source>
        <dbReference type="ARBA" id="ARBA00022801"/>
    </source>
</evidence>
<dbReference type="PANTHER" id="PTHR11203">
    <property type="entry name" value="CLEAVAGE AND POLYADENYLATION SPECIFICITY FACTOR FAMILY MEMBER"/>
    <property type="match status" value="1"/>
</dbReference>
<dbReference type="OrthoDB" id="9803916at2"/>
<organism evidence="4 5">
    <name type="scientific">Candidatus Syntrophocurvum alkaliphilum</name>
    <dbReference type="NCBI Taxonomy" id="2293317"/>
    <lineage>
        <taxon>Bacteria</taxon>
        <taxon>Bacillati</taxon>
        <taxon>Bacillota</taxon>
        <taxon>Clostridia</taxon>
        <taxon>Eubacteriales</taxon>
        <taxon>Syntrophomonadaceae</taxon>
        <taxon>Candidatus Syntrophocurvum</taxon>
    </lineage>
</organism>
<dbReference type="RefSeq" id="WP_156203441.1">
    <property type="nucleotide sequence ID" value="NZ_CP046457.1"/>
</dbReference>
<dbReference type="Pfam" id="PF00753">
    <property type="entry name" value="Lactamase_B"/>
    <property type="match status" value="1"/>
</dbReference>
<dbReference type="PANTHER" id="PTHR11203:SF37">
    <property type="entry name" value="INTEGRATOR COMPLEX SUBUNIT 11"/>
    <property type="match status" value="1"/>
</dbReference>
<dbReference type="Proteomes" id="UP000426444">
    <property type="component" value="Chromosome"/>
</dbReference>
<keyword evidence="1" id="KW-0378">Hydrolase</keyword>
<accession>A0A6I6DGP3</accession>
<dbReference type="AlphaFoldDB" id="A0A6I6DGP3"/>
<gene>
    <name evidence="4" type="ORF">SYNTR_0967</name>
</gene>
<dbReference type="SMART" id="SM01027">
    <property type="entry name" value="Beta-Casp"/>
    <property type="match status" value="1"/>
</dbReference>